<keyword evidence="8 14" id="KW-0812">Transmembrane</keyword>
<dbReference type="EMBL" id="JBHSNG010000038">
    <property type="protein sequence ID" value="MFC5583227.1"/>
    <property type="molecule type" value="Genomic_DNA"/>
</dbReference>
<dbReference type="RefSeq" id="WP_377330058.1">
    <property type="nucleotide sequence ID" value="NZ_JBHSNG010000038.1"/>
</dbReference>
<proteinExistence type="inferred from homology"/>
<keyword evidence="18" id="KW-1185">Reference proteome</keyword>
<feature type="transmembrane region" description="Helical" evidence="14">
    <location>
        <begin position="299"/>
        <end position="319"/>
    </location>
</feature>
<keyword evidence="11 12" id="KW-0131">Cell cycle</keyword>
<dbReference type="Proteomes" id="UP001596111">
    <property type="component" value="Unassembled WGS sequence"/>
</dbReference>
<evidence type="ECO:0000256" key="12">
    <source>
        <dbReference type="PIRNR" id="PIRNR003097"/>
    </source>
</evidence>
<dbReference type="InterPro" id="IPR047590">
    <property type="entry name" value="FtsX_proteobact-type"/>
</dbReference>
<feature type="transmembrane region" description="Helical" evidence="14">
    <location>
        <begin position="258"/>
        <end position="279"/>
    </location>
</feature>
<evidence type="ECO:0000256" key="5">
    <source>
        <dbReference type="ARBA" id="ARBA00022475"/>
    </source>
</evidence>
<gene>
    <name evidence="17" type="primary">ftsX</name>
    <name evidence="17" type="ORF">ACFPPB_19110</name>
</gene>
<sequence>MNTSSEGIHATVRTAAPEVSPRNEHTRGRRLGSWREHHGWSAAASLRRLASRPFGSLLTIAVMGLALALPLAFYLLLGNVQKLGDALGQSQAISVFMQPGQTAQQAQMLASQLGGRPEVAAVVVKTPQQGMDELAKMQGFSGAVQTLDDNPLPYVLQLQPRAGTSAGALEQLVADVRMMHSVELVQDSGSWRQRLDALLGVGNRVVLVLASLLALAALLVVGNTVRVDIASRSEEIGVLLLVGASNAFVRRPYLYAGIWYGLFSGILAALLALLIEFALAGPVAQLSRAYDGKLQVGGLPLWLLLAVPLAAAALGWLGARLVSSWQLRKLG</sequence>
<keyword evidence="5 12" id="KW-1003">Cell membrane</keyword>
<dbReference type="PANTHER" id="PTHR47755:SF1">
    <property type="entry name" value="CELL DIVISION PROTEIN FTSX"/>
    <property type="match status" value="1"/>
</dbReference>
<keyword evidence="7 12" id="KW-0132">Cell division</keyword>
<dbReference type="InterPro" id="IPR004513">
    <property type="entry name" value="FtsX"/>
</dbReference>
<evidence type="ECO:0000256" key="4">
    <source>
        <dbReference type="ARBA" id="ARBA00021907"/>
    </source>
</evidence>
<feature type="domain" description="FtsX extracellular" evidence="16">
    <location>
        <begin position="93"/>
        <end position="184"/>
    </location>
</feature>
<protein>
    <recommendedName>
        <fullName evidence="4 12">Cell division protein FtsX</fullName>
    </recommendedName>
</protein>
<comment type="function">
    <text evidence="12">Part of the ABC transporter FtsEX involved in cellular division.</text>
</comment>
<comment type="caution">
    <text evidence="17">The sequence shown here is derived from an EMBL/GenBank/DDBJ whole genome shotgun (WGS) entry which is preliminary data.</text>
</comment>
<keyword evidence="10 12" id="KW-0472">Membrane</keyword>
<feature type="domain" description="ABC3 transporter permease C-terminal" evidence="15">
    <location>
        <begin position="208"/>
        <end position="325"/>
    </location>
</feature>
<organism evidence="17 18">
    <name type="scientific">Rhodanobacter terrae</name>
    <dbReference type="NCBI Taxonomy" id="418647"/>
    <lineage>
        <taxon>Bacteria</taxon>
        <taxon>Pseudomonadati</taxon>
        <taxon>Pseudomonadota</taxon>
        <taxon>Gammaproteobacteria</taxon>
        <taxon>Lysobacterales</taxon>
        <taxon>Rhodanobacteraceae</taxon>
        <taxon>Rhodanobacter</taxon>
    </lineage>
</organism>
<evidence type="ECO:0000313" key="17">
    <source>
        <dbReference type="EMBL" id="MFC5583227.1"/>
    </source>
</evidence>
<feature type="transmembrane region" description="Helical" evidence="14">
    <location>
        <begin position="205"/>
        <end position="225"/>
    </location>
</feature>
<evidence type="ECO:0000256" key="9">
    <source>
        <dbReference type="ARBA" id="ARBA00022989"/>
    </source>
</evidence>
<dbReference type="Gene3D" id="3.30.70.3040">
    <property type="match status" value="1"/>
</dbReference>
<evidence type="ECO:0000256" key="6">
    <source>
        <dbReference type="ARBA" id="ARBA00022519"/>
    </source>
</evidence>
<evidence type="ECO:0000256" key="10">
    <source>
        <dbReference type="ARBA" id="ARBA00023136"/>
    </source>
</evidence>
<dbReference type="Pfam" id="PF02687">
    <property type="entry name" value="FtsX"/>
    <property type="match status" value="1"/>
</dbReference>
<evidence type="ECO:0000313" key="18">
    <source>
        <dbReference type="Proteomes" id="UP001596111"/>
    </source>
</evidence>
<dbReference type="PIRSF" id="PIRSF003097">
    <property type="entry name" value="FtsX"/>
    <property type="match status" value="1"/>
</dbReference>
<comment type="subcellular location">
    <subcellularLocation>
        <location evidence="1">Cell inner membrane</location>
        <topology evidence="1">Multi-pass membrane protein</topology>
    </subcellularLocation>
</comment>
<dbReference type="InterPro" id="IPR003838">
    <property type="entry name" value="ABC3_permease_C"/>
</dbReference>
<keyword evidence="6 12" id="KW-0997">Cell inner membrane</keyword>
<evidence type="ECO:0000256" key="2">
    <source>
        <dbReference type="ARBA" id="ARBA00007379"/>
    </source>
</evidence>
<accession>A0ABW0T1I1</accession>
<comment type="subunit">
    <text evidence="3">Forms a membrane-associated complex with FtsE.</text>
</comment>
<feature type="transmembrane region" description="Helical" evidence="14">
    <location>
        <begin position="54"/>
        <end position="77"/>
    </location>
</feature>
<dbReference type="PANTHER" id="PTHR47755">
    <property type="entry name" value="CELL DIVISION PROTEIN FTSX"/>
    <property type="match status" value="1"/>
</dbReference>
<feature type="region of interest" description="Disordered" evidence="13">
    <location>
        <begin position="1"/>
        <end position="31"/>
    </location>
</feature>
<evidence type="ECO:0000256" key="8">
    <source>
        <dbReference type="ARBA" id="ARBA00022692"/>
    </source>
</evidence>
<reference evidence="18" key="1">
    <citation type="journal article" date="2019" name="Int. J. Syst. Evol. Microbiol.">
        <title>The Global Catalogue of Microorganisms (GCM) 10K type strain sequencing project: providing services to taxonomists for standard genome sequencing and annotation.</title>
        <authorList>
            <consortium name="The Broad Institute Genomics Platform"/>
            <consortium name="The Broad Institute Genome Sequencing Center for Infectious Disease"/>
            <person name="Wu L."/>
            <person name="Ma J."/>
        </authorList>
    </citation>
    <scope>NUCLEOTIDE SEQUENCE [LARGE SCALE GENOMIC DNA]</scope>
    <source>
        <strain evidence="18">CGMCC 1.13587</strain>
    </source>
</reference>
<dbReference type="Pfam" id="PF18075">
    <property type="entry name" value="FtsX_ECD"/>
    <property type="match status" value="1"/>
</dbReference>
<evidence type="ECO:0000256" key="3">
    <source>
        <dbReference type="ARBA" id="ARBA00011160"/>
    </source>
</evidence>
<evidence type="ECO:0000259" key="16">
    <source>
        <dbReference type="Pfam" id="PF18075"/>
    </source>
</evidence>
<evidence type="ECO:0000259" key="15">
    <source>
        <dbReference type="Pfam" id="PF02687"/>
    </source>
</evidence>
<evidence type="ECO:0000256" key="1">
    <source>
        <dbReference type="ARBA" id="ARBA00004429"/>
    </source>
</evidence>
<evidence type="ECO:0000256" key="7">
    <source>
        <dbReference type="ARBA" id="ARBA00022618"/>
    </source>
</evidence>
<evidence type="ECO:0000256" key="13">
    <source>
        <dbReference type="SAM" id="MobiDB-lite"/>
    </source>
</evidence>
<evidence type="ECO:0000256" key="11">
    <source>
        <dbReference type="ARBA" id="ARBA00023306"/>
    </source>
</evidence>
<evidence type="ECO:0000256" key="14">
    <source>
        <dbReference type="SAM" id="Phobius"/>
    </source>
</evidence>
<comment type="similarity">
    <text evidence="2 12">Belongs to the ABC-4 integral membrane protein family. FtsX subfamily.</text>
</comment>
<name>A0ABW0T1I1_9GAMM</name>
<keyword evidence="9 14" id="KW-1133">Transmembrane helix</keyword>
<dbReference type="InterPro" id="IPR040690">
    <property type="entry name" value="FtsX_ECD"/>
</dbReference>
<dbReference type="NCBIfam" id="TIGR00439">
    <property type="entry name" value="FtsX_Gneg"/>
    <property type="match status" value="1"/>
</dbReference>